<dbReference type="RefSeq" id="XP_018071764.1">
    <property type="nucleotide sequence ID" value="XM_018214886.1"/>
</dbReference>
<feature type="domain" description="Glycoside hydrolase family 5" evidence="5">
    <location>
        <begin position="99"/>
        <end position="375"/>
    </location>
</feature>
<dbReference type="PANTHER" id="PTHR31263:SF0">
    <property type="entry name" value="CELLULASE FAMILY PROTEIN (AFU_ORTHOLOGUE AFUA_5G14560)"/>
    <property type="match status" value="1"/>
</dbReference>
<dbReference type="InterPro" id="IPR001547">
    <property type="entry name" value="Glyco_hydro_5"/>
</dbReference>
<dbReference type="Gene3D" id="3.20.20.80">
    <property type="entry name" value="Glycosidases"/>
    <property type="match status" value="1"/>
</dbReference>
<dbReference type="Pfam" id="PF00150">
    <property type="entry name" value="Cellulase"/>
    <property type="match status" value="1"/>
</dbReference>
<dbReference type="KEGG" id="psco:LY89DRAFT_684461"/>
<evidence type="ECO:0000256" key="1">
    <source>
        <dbReference type="ARBA" id="ARBA00005641"/>
    </source>
</evidence>
<dbReference type="STRING" id="149040.A0A194XB88"/>
<evidence type="ECO:0000256" key="2">
    <source>
        <dbReference type="ARBA" id="ARBA00022801"/>
    </source>
</evidence>
<dbReference type="InParanoid" id="A0A194XB88"/>
<dbReference type="OrthoDB" id="442731at2759"/>
<evidence type="ECO:0000259" key="5">
    <source>
        <dbReference type="Pfam" id="PF00150"/>
    </source>
</evidence>
<dbReference type="PANTHER" id="PTHR31263">
    <property type="entry name" value="CELLULASE FAMILY PROTEIN (AFU_ORTHOLOGUE AFUA_5G14560)"/>
    <property type="match status" value="1"/>
</dbReference>
<dbReference type="InterPro" id="IPR017853">
    <property type="entry name" value="GH"/>
</dbReference>
<proteinExistence type="inferred from homology"/>
<evidence type="ECO:0000256" key="3">
    <source>
        <dbReference type="ARBA" id="ARBA00023295"/>
    </source>
</evidence>
<dbReference type="Proteomes" id="UP000070700">
    <property type="component" value="Unassembled WGS sequence"/>
</dbReference>
<evidence type="ECO:0000313" key="6">
    <source>
        <dbReference type="EMBL" id="KUJ17409.1"/>
    </source>
</evidence>
<dbReference type="GO" id="GO:0000272">
    <property type="term" value="P:polysaccharide catabolic process"/>
    <property type="evidence" value="ECO:0007669"/>
    <property type="project" value="InterPro"/>
</dbReference>
<organism evidence="6 7">
    <name type="scientific">Mollisia scopiformis</name>
    <name type="common">Conifer needle endophyte fungus</name>
    <name type="synonym">Phialocephala scopiformis</name>
    <dbReference type="NCBI Taxonomy" id="149040"/>
    <lineage>
        <taxon>Eukaryota</taxon>
        <taxon>Fungi</taxon>
        <taxon>Dikarya</taxon>
        <taxon>Ascomycota</taxon>
        <taxon>Pezizomycotina</taxon>
        <taxon>Leotiomycetes</taxon>
        <taxon>Helotiales</taxon>
        <taxon>Mollisiaceae</taxon>
        <taxon>Mollisia</taxon>
    </lineage>
</organism>
<comment type="similarity">
    <text evidence="1 4">Belongs to the glycosyl hydrolase 5 (cellulase A) family.</text>
</comment>
<accession>A0A194XB88</accession>
<keyword evidence="7" id="KW-1185">Reference proteome</keyword>
<name>A0A194XB88_MOLSC</name>
<keyword evidence="2 4" id="KW-0378">Hydrolase</keyword>
<evidence type="ECO:0000313" key="7">
    <source>
        <dbReference type="Proteomes" id="UP000070700"/>
    </source>
</evidence>
<evidence type="ECO:0000256" key="4">
    <source>
        <dbReference type="RuleBase" id="RU361153"/>
    </source>
</evidence>
<gene>
    <name evidence="6" type="ORF">LY89DRAFT_684461</name>
</gene>
<protein>
    <submittedName>
        <fullName evidence="6">Glycoside hydrolase family 5 protein</fullName>
    </submittedName>
</protein>
<sequence>MRVKFLISLLAAAAGLSVLAIFVYTQRLGSQIYEPDNFFLTPFPSLVDPDSAPDLFHLPLRTSGRNIVNSRGERFKLSSVNWYGGSDLLFVPGGLDVQHRDDIARTIRSLGFNSVRLPYSDEMVMDNPMISPDLLLANEDLMGLRALDIYIAVAESLAEAGVAVIINNHITQATWCCGINLCDTAWYNNHLGPACRVSQTEEQWIKNWEMVMAAFINVPLVIGADLRNEPRGLWGTMPWKKWASAAERAGNRVLALRDDWLIFVEGVSSSNDLSDVKTRPIVLDIPDRVVYSAHVYSWSGWGSLEGMYAKRPFPSFVKSMNENWGYLLEHDIAPVWVGEFGGPHEPGAGDLHYWRNLMRYLKMVDADFGYWALNPRKPANYDNETYGLLEDDWETPILDYRLRDMIELGRQEKVPVYG</sequence>
<dbReference type="GeneID" id="28824612"/>
<dbReference type="EMBL" id="KQ947414">
    <property type="protein sequence ID" value="KUJ17409.1"/>
    <property type="molecule type" value="Genomic_DNA"/>
</dbReference>
<reference evidence="6 7" key="1">
    <citation type="submission" date="2015-10" db="EMBL/GenBank/DDBJ databases">
        <title>Full genome of DAOMC 229536 Phialocephala scopiformis, a fungal endophyte of spruce producing the potent anti-insectan compound rugulosin.</title>
        <authorList>
            <consortium name="DOE Joint Genome Institute"/>
            <person name="Walker A.K."/>
            <person name="Frasz S.L."/>
            <person name="Seifert K.A."/>
            <person name="Miller J.D."/>
            <person name="Mondo S.J."/>
            <person name="Labutti K."/>
            <person name="Lipzen A."/>
            <person name="Dockter R."/>
            <person name="Kennedy M."/>
            <person name="Grigoriev I.V."/>
            <person name="Spatafora J.W."/>
        </authorList>
    </citation>
    <scope>NUCLEOTIDE SEQUENCE [LARGE SCALE GENOMIC DNA]</scope>
    <source>
        <strain evidence="6 7">CBS 120377</strain>
    </source>
</reference>
<dbReference type="SUPFAM" id="SSF51445">
    <property type="entry name" value="(Trans)glycosidases"/>
    <property type="match status" value="1"/>
</dbReference>
<keyword evidence="3 4" id="KW-0326">Glycosidase</keyword>
<dbReference type="GO" id="GO:0004553">
    <property type="term" value="F:hydrolase activity, hydrolyzing O-glycosyl compounds"/>
    <property type="evidence" value="ECO:0007669"/>
    <property type="project" value="InterPro"/>
</dbReference>
<dbReference type="AlphaFoldDB" id="A0A194XB88"/>